<feature type="compositionally biased region" description="Low complexity" evidence="1">
    <location>
        <begin position="21"/>
        <end position="34"/>
    </location>
</feature>
<dbReference type="Proteomes" id="UP001212803">
    <property type="component" value="Chromosome"/>
</dbReference>
<dbReference type="Gene3D" id="3.30.2010.20">
    <property type="match status" value="1"/>
</dbReference>
<evidence type="ECO:0000256" key="1">
    <source>
        <dbReference type="SAM" id="MobiDB-lite"/>
    </source>
</evidence>
<dbReference type="SUPFAM" id="SSF55486">
    <property type="entry name" value="Metalloproteases ('zincins'), catalytic domain"/>
    <property type="match status" value="1"/>
</dbReference>
<dbReference type="InterPro" id="IPR010428">
    <property type="entry name" value="Zincin_1"/>
</dbReference>
<keyword evidence="3" id="KW-1185">Reference proteome</keyword>
<dbReference type="Pfam" id="PF06262">
    <property type="entry name" value="Zincin_1"/>
    <property type="match status" value="1"/>
</dbReference>
<organism evidence="2 3">
    <name type="scientific">Tepidiforma flava</name>
    <dbReference type="NCBI Taxonomy" id="3004094"/>
    <lineage>
        <taxon>Bacteria</taxon>
        <taxon>Bacillati</taxon>
        <taxon>Chloroflexota</taxon>
        <taxon>Tepidiformia</taxon>
        <taxon>Tepidiformales</taxon>
        <taxon>Tepidiformaceae</taxon>
        <taxon>Tepidiforma</taxon>
    </lineage>
</organism>
<dbReference type="InterPro" id="IPR038555">
    <property type="entry name" value="Zincin_1_sf"/>
</dbReference>
<dbReference type="CDD" id="cd12952">
    <property type="entry name" value="MMP_ACEL2062"/>
    <property type="match status" value="1"/>
</dbReference>
<sequence>MATLAELVALERACQRASPRSCSPASTTSISSSNPAPPPATASSSAGIGPNDLLLGLYHGIPLTRRGDNYNLVVPDKISIYQDHIEAICETDDEIREQVRKTVLHELGHYFGIDDDRLHDHSAWADAAQGPGKAPVCTLPADRA</sequence>
<evidence type="ECO:0000313" key="3">
    <source>
        <dbReference type="Proteomes" id="UP001212803"/>
    </source>
</evidence>
<gene>
    <name evidence="2" type="ORF">O0235_10535</name>
</gene>
<dbReference type="RefSeq" id="WP_270055751.1">
    <property type="nucleotide sequence ID" value="NZ_CP115149.1"/>
</dbReference>
<accession>A0ABY7M562</accession>
<dbReference type="EMBL" id="CP115149">
    <property type="protein sequence ID" value="WBL35224.1"/>
    <property type="molecule type" value="Genomic_DNA"/>
</dbReference>
<feature type="region of interest" description="Disordered" evidence="1">
    <location>
        <begin position="19"/>
        <end position="45"/>
    </location>
</feature>
<evidence type="ECO:0000313" key="2">
    <source>
        <dbReference type="EMBL" id="WBL35224.1"/>
    </source>
</evidence>
<proteinExistence type="predicted"/>
<reference evidence="2 3" key="1">
    <citation type="journal article" date="2023" name="ISME J.">
        <title>Thermophilic Dehalococcoidia with unusual traits shed light on an unexpected past.</title>
        <authorList>
            <person name="Palmer M."/>
            <person name="Covington J.K."/>
            <person name="Zhou E.M."/>
            <person name="Thomas S.C."/>
            <person name="Habib N."/>
            <person name="Seymour C.O."/>
            <person name="Lai D."/>
            <person name="Johnston J."/>
            <person name="Hashimi A."/>
            <person name="Jiao J.Y."/>
            <person name="Muok A.R."/>
            <person name="Liu L."/>
            <person name="Xian W.D."/>
            <person name="Zhi X.Y."/>
            <person name="Li M.M."/>
            <person name="Silva L.P."/>
            <person name="Bowen B.P."/>
            <person name="Louie K."/>
            <person name="Briegel A."/>
            <person name="Pett-Ridge J."/>
            <person name="Weber P.K."/>
            <person name="Tocheva E.I."/>
            <person name="Woyke T."/>
            <person name="Northen T.R."/>
            <person name="Mayali X."/>
            <person name="Li W.J."/>
            <person name="Hedlund B.P."/>
        </authorList>
    </citation>
    <scope>NUCLEOTIDE SEQUENCE [LARGE SCALE GENOMIC DNA]</scope>
    <source>
        <strain evidence="2 3">YIM 72310</strain>
    </source>
</reference>
<protein>
    <submittedName>
        <fullName evidence="2">Metallopeptidase family protein</fullName>
    </submittedName>
</protein>
<name>A0ABY7M562_9CHLR</name>